<evidence type="ECO:0000256" key="1">
    <source>
        <dbReference type="ARBA" id="ARBA00004651"/>
    </source>
</evidence>
<organism evidence="9">
    <name type="scientific">freshwater metagenome</name>
    <dbReference type="NCBI Taxonomy" id="449393"/>
    <lineage>
        <taxon>unclassified sequences</taxon>
        <taxon>metagenomes</taxon>
        <taxon>ecological metagenomes</taxon>
    </lineage>
</organism>
<dbReference type="Pfam" id="PF00482">
    <property type="entry name" value="T2SSF"/>
    <property type="match status" value="1"/>
</dbReference>
<evidence type="ECO:0000313" key="8">
    <source>
        <dbReference type="EMBL" id="CAB5014807.1"/>
    </source>
</evidence>
<accession>A0A6J7UF45</accession>
<dbReference type="PANTHER" id="PTHR35007:SF2">
    <property type="entry name" value="PILUS ASSEMBLE PROTEIN"/>
    <property type="match status" value="1"/>
</dbReference>
<evidence type="ECO:0000256" key="6">
    <source>
        <dbReference type="SAM" id="Phobius"/>
    </source>
</evidence>
<comment type="subcellular location">
    <subcellularLocation>
        <location evidence="1">Cell membrane</location>
        <topology evidence="1">Multi-pass membrane protein</topology>
    </subcellularLocation>
</comment>
<dbReference type="InterPro" id="IPR018076">
    <property type="entry name" value="T2SS_GspF_dom"/>
</dbReference>
<protein>
    <submittedName>
        <fullName evidence="9">Unannotated protein</fullName>
    </submittedName>
</protein>
<keyword evidence="3 6" id="KW-0812">Transmembrane</keyword>
<name>A0A6J7UF45_9ZZZZ</name>
<evidence type="ECO:0000256" key="4">
    <source>
        <dbReference type="ARBA" id="ARBA00022989"/>
    </source>
</evidence>
<feature type="domain" description="Type II secretion system protein GspF" evidence="7">
    <location>
        <begin position="248"/>
        <end position="371"/>
    </location>
</feature>
<sequence length="387" mass="42411">MHALAYVLYFASFYLAFESTATKHWTRLRIVHVLVPVQKQQASASFPSRMAKKPRSRKQHFSVALCTADFLDAIERSIHTGHSLRAAVNDALPVLPAHMQVHFQNLALHCRIGAPLEEVLMSSSVSDVPDDVVFGLQAIVAASAGGVGTRYALERASWVLRERHSVSEERRLQSAQALFSARILSWLPLAFGSMMVATNANVRNVLFTTPVGFLCCGVGAVLNFVGRWWMKKLAHRKIDAATSAFIDFIDLLVVLLKSGNSTQRSFHAMSQWSQPIVRTAATEILATSETHTRFVDALPLLINYFGTGATGVVNALAASERDGLPLAPLLERLSHEAHSERRRIAQEDAAKLPIRLSFPLVVCVLPSFVTLTIVPILVGALSSLTLS</sequence>
<evidence type="ECO:0000256" key="2">
    <source>
        <dbReference type="ARBA" id="ARBA00022475"/>
    </source>
</evidence>
<keyword evidence="4 6" id="KW-1133">Transmembrane helix</keyword>
<dbReference type="AlphaFoldDB" id="A0A6J7UF45"/>
<gene>
    <name evidence="8" type="ORF">UFOPK4098_00507</name>
    <name evidence="9" type="ORF">UFOPK4347_00730</name>
</gene>
<dbReference type="EMBL" id="CAFBPN010000016">
    <property type="protein sequence ID" value="CAB5014807.1"/>
    <property type="molecule type" value="Genomic_DNA"/>
</dbReference>
<evidence type="ECO:0000256" key="3">
    <source>
        <dbReference type="ARBA" id="ARBA00022692"/>
    </source>
</evidence>
<evidence type="ECO:0000259" key="7">
    <source>
        <dbReference type="Pfam" id="PF00482"/>
    </source>
</evidence>
<proteinExistence type="predicted"/>
<dbReference type="EMBL" id="CAFBQU010000014">
    <property type="protein sequence ID" value="CAB5064340.1"/>
    <property type="molecule type" value="Genomic_DNA"/>
</dbReference>
<dbReference type="GO" id="GO:0005886">
    <property type="term" value="C:plasma membrane"/>
    <property type="evidence" value="ECO:0007669"/>
    <property type="project" value="UniProtKB-SubCell"/>
</dbReference>
<evidence type="ECO:0000313" key="9">
    <source>
        <dbReference type="EMBL" id="CAB5064340.1"/>
    </source>
</evidence>
<keyword evidence="5 6" id="KW-0472">Membrane</keyword>
<keyword evidence="2" id="KW-1003">Cell membrane</keyword>
<dbReference type="PANTHER" id="PTHR35007">
    <property type="entry name" value="INTEGRAL MEMBRANE PROTEIN-RELATED"/>
    <property type="match status" value="1"/>
</dbReference>
<feature type="transmembrane region" description="Helical" evidence="6">
    <location>
        <begin position="211"/>
        <end position="230"/>
    </location>
</feature>
<reference evidence="9" key="1">
    <citation type="submission" date="2020-05" db="EMBL/GenBank/DDBJ databases">
        <authorList>
            <person name="Chiriac C."/>
            <person name="Salcher M."/>
            <person name="Ghai R."/>
            <person name="Kavagutti S V."/>
        </authorList>
    </citation>
    <scope>NUCLEOTIDE SEQUENCE</scope>
</reference>
<evidence type="ECO:0000256" key="5">
    <source>
        <dbReference type="ARBA" id="ARBA00023136"/>
    </source>
</evidence>
<feature type="transmembrane region" description="Helical" evidence="6">
    <location>
        <begin position="358"/>
        <end position="381"/>
    </location>
</feature>